<accession>X1FL51</accession>
<keyword evidence="1" id="KW-0472">Membrane</keyword>
<keyword evidence="1" id="KW-1133">Transmembrane helix</keyword>
<keyword evidence="1" id="KW-0812">Transmembrane</keyword>
<feature type="transmembrane region" description="Helical" evidence="1">
    <location>
        <begin position="26"/>
        <end position="44"/>
    </location>
</feature>
<dbReference type="AlphaFoldDB" id="X1FL51"/>
<feature type="non-terminal residue" evidence="2">
    <location>
        <position position="183"/>
    </location>
</feature>
<dbReference type="EMBL" id="BARU01007835">
    <property type="protein sequence ID" value="GAH33260.1"/>
    <property type="molecule type" value="Genomic_DNA"/>
</dbReference>
<evidence type="ECO:0000313" key="2">
    <source>
        <dbReference type="EMBL" id="GAH33260.1"/>
    </source>
</evidence>
<reference evidence="2" key="1">
    <citation type="journal article" date="2014" name="Front. Microbiol.">
        <title>High frequency of phylogenetically diverse reductive dehalogenase-homologous genes in deep subseafloor sedimentary metagenomes.</title>
        <authorList>
            <person name="Kawai M."/>
            <person name="Futagami T."/>
            <person name="Toyoda A."/>
            <person name="Takaki Y."/>
            <person name="Nishi S."/>
            <person name="Hori S."/>
            <person name="Arai W."/>
            <person name="Tsubouchi T."/>
            <person name="Morono Y."/>
            <person name="Uchiyama I."/>
            <person name="Ito T."/>
            <person name="Fujiyama A."/>
            <person name="Inagaki F."/>
            <person name="Takami H."/>
        </authorList>
    </citation>
    <scope>NUCLEOTIDE SEQUENCE</scope>
    <source>
        <strain evidence="2">Expedition CK06-06</strain>
    </source>
</reference>
<gene>
    <name evidence="2" type="ORF">S03H2_15412</name>
</gene>
<comment type="caution">
    <text evidence="2">The sequence shown here is derived from an EMBL/GenBank/DDBJ whole genome shotgun (WGS) entry which is preliminary data.</text>
</comment>
<protein>
    <submittedName>
        <fullName evidence="2">Uncharacterized protein</fullName>
    </submittedName>
</protein>
<name>X1FL51_9ZZZZ</name>
<organism evidence="2">
    <name type="scientific">marine sediment metagenome</name>
    <dbReference type="NCBI Taxonomy" id="412755"/>
    <lineage>
        <taxon>unclassified sequences</taxon>
        <taxon>metagenomes</taxon>
        <taxon>ecological metagenomes</taxon>
    </lineage>
</organism>
<sequence length="183" mass="21782">MIDTTKTHEIIRVAINTEKPTLLIEIDWIILIAVAILILAYLLFRKRIIKLFHLYEMEFEISGSPKAKFKVRRNSQNLYIANRIYIELTTRKAAIPIDEENDVIEEVYNSWYKLFEIIREEIKSLPGEYLKDHDPTNALIGLTSRILNEGLRPHLTKYQARYRQWLKQEIEKRKDEDITPQEI</sequence>
<evidence type="ECO:0000256" key="1">
    <source>
        <dbReference type="SAM" id="Phobius"/>
    </source>
</evidence>
<proteinExistence type="predicted"/>